<dbReference type="InterPro" id="IPR008271">
    <property type="entry name" value="Ser/Thr_kinase_AS"/>
</dbReference>
<feature type="compositionally biased region" description="Low complexity" evidence="16">
    <location>
        <begin position="575"/>
        <end position="590"/>
    </location>
</feature>
<keyword evidence="4" id="KW-0963">Cytoplasm</keyword>
<dbReference type="InterPro" id="IPR011009">
    <property type="entry name" value="Kinase-like_dom_sf"/>
</dbReference>
<evidence type="ECO:0000259" key="18">
    <source>
        <dbReference type="PROSITE" id="PS50030"/>
    </source>
</evidence>
<evidence type="ECO:0000256" key="10">
    <source>
        <dbReference type="ARBA" id="ARBA00022777"/>
    </source>
</evidence>
<proteinExistence type="predicted"/>
<evidence type="ECO:0000256" key="16">
    <source>
        <dbReference type="SAM" id="MobiDB-lite"/>
    </source>
</evidence>
<dbReference type="CDD" id="cd14338">
    <property type="entry name" value="UBA_SIK"/>
    <property type="match status" value="1"/>
</dbReference>
<organism evidence="19">
    <name type="scientific">Graphocephala atropunctata</name>
    <dbReference type="NCBI Taxonomy" id="36148"/>
    <lineage>
        <taxon>Eukaryota</taxon>
        <taxon>Metazoa</taxon>
        <taxon>Ecdysozoa</taxon>
        <taxon>Arthropoda</taxon>
        <taxon>Hexapoda</taxon>
        <taxon>Insecta</taxon>
        <taxon>Pterygota</taxon>
        <taxon>Neoptera</taxon>
        <taxon>Paraneoptera</taxon>
        <taxon>Hemiptera</taxon>
        <taxon>Auchenorrhyncha</taxon>
        <taxon>Membracoidea</taxon>
        <taxon>Cicadellidae</taxon>
        <taxon>Cicadellinae</taxon>
        <taxon>Cicadellini</taxon>
        <taxon>Graphocephala</taxon>
    </lineage>
</organism>
<dbReference type="PANTHER" id="PTHR24346:SF74">
    <property type="entry name" value="PROTEIN KINASE DOMAIN-CONTAINING PROTEIN"/>
    <property type="match status" value="1"/>
</dbReference>
<feature type="region of interest" description="Disordered" evidence="16">
    <location>
        <begin position="543"/>
        <end position="599"/>
    </location>
</feature>
<feature type="domain" description="UBA" evidence="18">
    <location>
        <begin position="286"/>
        <end position="326"/>
    </location>
</feature>
<evidence type="ECO:0000256" key="2">
    <source>
        <dbReference type="ARBA" id="ARBA00004496"/>
    </source>
</evidence>
<dbReference type="InterPro" id="IPR000719">
    <property type="entry name" value="Prot_kinase_dom"/>
</dbReference>
<evidence type="ECO:0000256" key="13">
    <source>
        <dbReference type="ARBA" id="ARBA00047899"/>
    </source>
</evidence>
<reference evidence="19" key="1">
    <citation type="submission" date="2015-11" db="EMBL/GenBank/DDBJ databases">
        <title>De novo transcriptome assembly of four potential Pierce s Disease insect vectors from Arizona vineyards.</title>
        <authorList>
            <person name="Tassone E.E."/>
        </authorList>
    </citation>
    <scope>NUCLEOTIDE SEQUENCE</scope>
</reference>
<dbReference type="EMBL" id="GEBQ01029455">
    <property type="protein sequence ID" value="JAT10522.1"/>
    <property type="molecule type" value="Transcribed_RNA"/>
</dbReference>
<dbReference type="SUPFAM" id="SSF56112">
    <property type="entry name" value="Protein kinase-like (PK-like)"/>
    <property type="match status" value="1"/>
</dbReference>
<dbReference type="CDD" id="cd14071">
    <property type="entry name" value="STKc_SIK"/>
    <property type="match status" value="1"/>
</dbReference>
<comment type="catalytic activity">
    <reaction evidence="14">
        <text>L-seryl-[protein] + ATP = O-phospho-L-seryl-[protein] + ADP + H(+)</text>
        <dbReference type="Rhea" id="RHEA:17989"/>
        <dbReference type="Rhea" id="RHEA-COMP:9863"/>
        <dbReference type="Rhea" id="RHEA-COMP:11604"/>
        <dbReference type="ChEBI" id="CHEBI:15378"/>
        <dbReference type="ChEBI" id="CHEBI:29999"/>
        <dbReference type="ChEBI" id="CHEBI:30616"/>
        <dbReference type="ChEBI" id="CHEBI:83421"/>
        <dbReference type="ChEBI" id="CHEBI:456216"/>
        <dbReference type="EC" id="2.7.11.1"/>
    </reaction>
</comment>
<dbReference type="SMART" id="SM00220">
    <property type="entry name" value="S_TKc"/>
    <property type="match status" value="1"/>
</dbReference>
<evidence type="ECO:0000256" key="4">
    <source>
        <dbReference type="ARBA" id="ARBA00022490"/>
    </source>
</evidence>
<evidence type="ECO:0000256" key="6">
    <source>
        <dbReference type="ARBA" id="ARBA00022553"/>
    </source>
</evidence>
<dbReference type="GO" id="GO:0005524">
    <property type="term" value="F:ATP binding"/>
    <property type="evidence" value="ECO:0007669"/>
    <property type="project" value="UniProtKB-UniRule"/>
</dbReference>
<evidence type="ECO:0000256" key="11">
    <source>
        <dbReference type="ARBA" id="ARBA00022840"/>
    </source>
</evidence>
<feature type="compositionally biased region" description="Basic and acidic residues" evidence="16">
    <location>
        <begin position="783"/>
        <end position="794"/>
    </location>
</feature>
<dbReference type="PROSITE" id="PS50030">
    <property type="entry name" value="UBA"/>
    <property type="match status" value="1"/>
</dbReference>
<dbReference type="InterPro" id="IPR015940">
    <property type="entry name" value="UBA"/>
</dbReference>
<keyword evidence="6" id="KW-0597">Phosphoprotein</keyword>
<dbReference type="PROSITE" id="PS50011">
    <property type="entry name" value="PROTEIN_KINASE_DOM"/>
    <property type="match status" value="1"/>
</dbReference>
<sequence>MVIAMADRQKAPIRVGFYDIERTIGKGNFAVVKLARHRITKTEVAIKIIDKSQLDAVNLEKVYREVDIMKQLDHPHIIKLYQVMETKNMIYIVSEFASQGEIFDYIARNGRMTESAARRKFWQILSAVEYCHNRRVVHRDLKAENLLMDANMNIKIADFGFSNYYTPGEQLATWCGSPPYAAPEVFEGKKYTGPEIDIWSLGVVLYVLVCGALPFDGSTLHTLRDRVLSGRFRIPYFMSSDCESLIRKMLVLDPSKRYSVEHIKRHRWMMEEAPRLLPSTSSSTEEPNEQILRLMQSLGIDAIKTRESLRSGSYDHHAAIYFLLLERLRQHRSSFSLSQDPPATTATSTNNQHKLDSVQKRRPSTIAEQAMRKLGIAGLSPPTITGAPSVALTPDTSCYRRSTVESSRNYLSENFTQSLAAPVAQLSVQSGSEIISGLMEGQRSSSLNRTTQSSTSENIRLLQTQNHPPPFRELHQQSFTQGVTSSQPPVLFQLNPGSNEIVSSAEPLGFSRYRFTGEGYQSLPRYTTPSLCGSFSGSVVSSARPDSAIGMTPQYSSSTDEGVETDMEDIPNNHSRSQQRLSYASSSSSSGVGVHNKSLSQHLSSDSSCSSSHVSSLQSNFSTFESSLDYQFESDLASSLPSCTSPGIQKPSISENVVSTSAIHPCVYMSSNKSWSRHGPLLHNQSVGGHFNHRHLTRSPVDFREGRRASDGLVAQQGVASDTPRNSVAPSGNVVAFNSQRLNESGKTKGVMELHLVQREHQALKSLYQSSVPQEEIAQRQMQHTEYRHTRDSLTVDPRPSPPLPKRISLPENFSYQNAQMEGDSILGNGGTTTPPNSASKAPLQQQLMQHRLLQQKRQILQKQGAFQQPSVSVEGILTPGMNLVLSRRQMLRQASYKLAQQTQIVPPIPLHADSEFPPIIEDSSNGAMSSGSGRQLPAQPVRFEDAMVDAGMDQWTSLPNSLASCQISEPTHTWAGQSAVNLCEGGLLVGSVPSPWQQPLYAAGQQLSPWNQVDK</sequence>
<dbReference type="GO" id="GO:0000226">
    <property type="term" value="P:microtubule cytoskeleton organization"/>
    <property type="evidence" value="ECO:0007669"/>
    <property type="project" value="TreeGrafter"/>
</dbReference>
<keyword evidence="11 15" id="KW-0067">ATP-binding</keyword>
<gene>
    <name evidence="19" type="ORF">g.15589</name>
</gene>
<dbReference type="FunFam" id="3.30.200.20:FF:000003">
    <property type="entry name" value="Non-specific serine/threonine protein kinase"/>
    <property type="match status" value="1"/>
</dbReference>
<dbReference type="PROSITE" id="PS00107">
    <property type="entry name" value="PROTEIN_KINASE_ATP"/>
    <property type="match status" value="1"/>
</dbReference>
<evidence type="ECO:0000256" key="9">
    <source>
        <dbReference type="ARBA" id="ARBA00022741"/>
    </source>
</evidence>
<feature type="binding site" evidence="15">
    <location>
        <position position="47"/>
    </location>
    <ligand>
        <name>ATP</name>
        <dbReference type="ChEBI" id="CHEBI:30616"/>
    </ligand>
</feature>
<dbReference type="FunFam" id="1.10.510.10:FF:000154">
    <property type="entry name" value="Serine/threonine-protein kinase SIK2"/>
    <property type="match status" value="1"/>
</dbReference>
<keyword evidence="12" id="KW-0460">Magnesium</keyword>
<evidence type="ECO:0000256" key="3">
    <source>
        <dbReference type="ARBA" id="ARBA00012513"/>
    </source>
</evidence>
<dbReference type="PROSITE" id="PS00108">
    <property type="entry name" value="PROTEIN_KINASE_ST"/>
    <property type="match status" value="1"/>
</dbReference>
<keyword evidence="7" id="KW-0808">Transferase</keyword>
<dbReference type="GO" id="GO:0050321">
    <property type="term" value="F:tau-protein kinase activity"/>
    <property type="evidence" value="ECO:0007669"/>
    <property type="project" value="TreeGrafter"/>
</dbReference>
<evidence type="ECO:0000256" key="12">
    <source>
        <dbReference type="ARBA" id="ARBA00022842"/>
    </source>
</evidence>
<dbReference type="Gene3D" id="1.10.510.10">
    <property type="entry name" value="Transferase(Phosphotransferase) domain 1"/>
    <property type="match status" value="1"/>
</dbReference>
<accession>A0A1B6KGC5</accession>
<feature type="compositionally biased region" description="Polar residues" evidence="16">
    <location>
        <begin position="334"/>
        <end position="352"/>
    </location>
</feature>
<evidence type="ECO:0000313" key="19">
    <source>
        <dbReference type="EMBL" id="JAT10522.1"/>
    </source>
</evidence>
<evidence type="ECO:0000256" key="7">
    <source>
        <dbReference type="ARBA" id="ARBA00022679"/>
    </source>
</evidence>
<dbReference type="Pfam" id="PF23312">
    <property type="entry name" value="UBA_SIK3"/>
    <property type="match status" value="1"/>
</dbReference>
<keyword evidence="9 15" id="KW-0547">Nucleotide-binding</keyword>
<evidence type="ECO:0000256" key="15">
    <source>
        <dbReference type="PROSITE-ProRule" id="PRU10141"/>
    </source>
</evidence>
<dbReference type="InterPro" id="IPR057380">
    <property type="entry name" value="UBA_SIK1/2/3"/>
</dbReference>
<feature type="domain" description="Protein kinase" evidence="17">
    <location>
        <begin position="18"/>
        <end position="269"/>
    </location>
</feature>
<protein>
    <recommendedName>
        <fullName evidence="3">non-specific serine/threonine protein kinase</fullName>
        <ecNumber evidence="3">2.7.11.1</ecNumber>
    </recommendedName>
</protein>
<feature type="region of interest" description="Disordered" evidence="16">
    <location>
        <begin position="334"/>
        <end position="363"/>
    </location>
</feature>
<feature type="region of interest" description="Disordered" evidence="16">
    <location>
        <begin position="775"/>
        <end position="809"/>
    </location>
</feature>
<dbReference type="InterPro" id="IPR034672">
    <property type="entry name" value="SIK"/>
</dbReference>
<comment type="cofactor">
    <cofactor evidence="1">
        <name>Mg(2+)</name>
        <dbReference type="ChEBI" id="CHEBI:18420"/>
    </cofactor>
</comment>
<dbReference type="GO" id="GO:0046872">
    <property type="term" value="F:metal ion binding"/>
    <property type="evidence" value="ECO:0007669"/>
    <property type="project" value="UniProtKB-KW"/>
</dbReference>
<dbReference type="GO" id="GO:0005737">
    <property type="term" value="C:cytoplasm"/>
    <property type="evidence" value="ECO:0007669"/>
    <property type="project" value="UniProtKB-SubCell"/>
</dbReference>
<dbReference type="Pfam" id="PF00069">
    <property type="entry name" value="Pkinase"/>
    <property type="match status" value="1"/>
</dbReference>
<evidence type="ECO:0000256" key="1">
    <source>
        <dbReference type="ARBA" id="ARBA00001946"/>
    </source>
</evidence>
<dbReference type="EC" id="2.7.11.1" evidence="3"/>
<comment type="subcellular location">
    <subcellularLocation>
        <location evidence="2">Cytoplasm</location>
    </subcellularLocation>
</comment>
<evidence type="ECO:0000259" key="17">
    <source>
        <dbReference type="PROSITE" id="PS50011"/>
    </source>
</evidence>
<name>A0A1B6KGC5_9HEMI</name>
<evidence type="ECO:0000256" key="14">
    <source>
        <dbReference type="ARBA" id="ARBA00048679"/>
    </source>
</evidence>
<dbReference type="GO" id="GO:0035556">
    <property type="term" value="P:intracellular signal transduction"/>
    <property type="evidence" value="ECO:0007669"/>
    <property type="project" value="TreeGrafter"/>
</dbReference>
<dbReference type="InterPro" id="IPR017441">
    <property type="entry name" value="Protein_kinase_ATP_BS"/>
</dbReference>
<keyword evidence="5" id="KW-0723">Serine/threonine-protein kinase</keyword>
<dbReference type="AlphaFoldDB" id="A0A1B6KGC5"/>
<evidence type="ECO:0000256" key="8">
    <source>
        <dbReference type="ARBA" id="ARBA00022723"/>
    </source>
</evidence>
<keyword evidence="8" id="KW-0479">Metal-binding</keyword>
<keyword evidence="10" id="KW-0418">Kinase</keyword>
<dbReference type="PANTHER" id="PTHR24346">
    <property type="entry name" value="MAP/MICROTUBULE AFFINITY-REGULATING KINASE"/>
    <property type="match status" value="1"/>
</dbReference>
<comment type="catalytic activity">
    <reaction evidence="13">
        <text>L-threonyl-[protein] + ATP = O-phospho-L-threonyl-[protein] + ADP + H(+)</text>
        <dbReference type="Rhea" id="RHEA:46608"/>
        <dbReference type="Rhea" id="RHEA-COMP:11060"/>
        <dbReference type="Rhea" id="RHEA-COMP:11605"/>
        <dbReference type="ChEBI" id="CHEBI:15378"/>
        <dbReference type="ChEBI" id="CHEBI:30013"/>
        <dbReference type="ChEBI" id="CHEBI:30616"/>
        <dbReference type="ChEBI" id="CHEBI:61977"/>
        <dbReference type="ChEBI" id="CHEBI:456216"/>
        <dbReference type="EC" id="2.7.11.1"/>
    </reaction>
</comment>
<evidence type="ECO:0000256" key="5">
    <source>
        <dbReference type="ARBA" id="ARBA00022527"/>
    </source>
</evidence>